<proteinExistence type="predicted"/>
<dbReference type="RefSeq" id="WP_049664995.1">
    <property type="nucleotide sequence ID" value="NZ_LFXJ01000005.1"/>
</dbReference>
<sequence>MGKIKKFLIILAILILIIFASVAFVQFKKQQASDKVMQYLTEVRGYKESEIITLESKYTFFGIPKYHVEVTFKNEPKIVYLYFANDLKGQFEYYEIDGKKIPTEDLKNYDPA</sequence>
<comment type="caution">
    <text evidence="1">The sequence shown here is derived from an EMBL/GenBank/DDBJ whole genome shotgun (WGS) entry which is preliminary data.</text>
</comment>
<evidence type="ECO:0000313" key="2">
    <source>
        <dbReference type="Proteomes" id="UP000037326"/>
    </source>
</evidence>
<protein>
    <recommendedName>
        <fullName evidence="3">DUF3139 domain-containing protein</fullName>
    </recommendedName>
</protein>
<gene>
    <name evidence="1" type="ORF">ACZ11_07510</name>
</gene>
<dbReference type="EMBL" id="LFXJ01000005">
    <property type="protein sequence ID" value="KMY32013.1"/>
    <property type="molecule type" value="Genomic_DNA"/>
</dbReference>
<accession>A0A0K9FCT0</accession>
<dbReference type="Proteomes" id="UP000037326">
    <property type="component" value="Unassembled WGS sequence"/>
</dbReference>
<dbReference type="GeneID" id="96598118"/>
<dbReference type="PATRIC" id="fig|582475.4.peg.1009"/>
<reference evidence="2" key="1">
    <citation type="submission" date="2015-07" db="EMBL/GenBank/DDBJ databases">
        <authorList>
            <consortium name="Consortium for Microbial Forensics and Genomics (microFORGE)"/>
            <person name="Knight B.M."/>
            <person name="Roberts D.P."/>
            <person name="Lin D."/>
            <person name="Hari K."/>
            <person name="Fletcher J."/>
            <person name="Melcher U."/>
            <person name="Blagden T."/>
            <person name="Winegar R.A."/>
        </authorList>
    </citation>
    <scope>NUCLEOTIDE SEQUENCE [LARGE SCALE GENOMIC DNA]</scope>
    <source>
        <strain evidence="2">DSM 23493</strain>
    </source>
</reference>
<dbReference type="InterPro" id="IPR021486">
    <property type="entry name" value="DUF3139"/>
</dbReference>
<name>A0A0K9FCT0_9BACI</name>
<evidence type="ECO:0008006" key="3">
    <source>
        <dbReference type="Google" id="ProtNLM"/>
    </source>
</evidence>
<organism evidence="1 2">
    <name type="scientific">Lysinibacillus xylanilyticus</name>
    <dbReference type="NCBI Taxonomy" id="582475"/>
    <lineage>
        <taxon>Bacteria</taxon>
        <taxon>Bacillati</taxon>
        <taxon>Bacillota</taxon>
        <taxon>Bacilli</taxon>
        <taxon>Bacillales</taxon>
        <taxon>Bacillaceae</taxon>
        <taxon>Lysinibacillus</taxon>
    </lineage>
</organism>
<dbReference type="Pfam" id="PF11337">
    <property type="entry name" value="DUF3139"/>
    <property type="match status" value="1"/>
</dbReference>
<evidence type="ECO:0000313" key="1">
    <source>
        <dbReference type="EMBL" id="KMY32013.1"/>
    </source>
</evidence>
<dbReference type="AlphaFoldDB" id="A0A0K9FCT0"/>